<dbReference type="InterPro" id="IPR029071">
    <property type="entry name" value="Ubiquitin-like_domsf"/>
</dbReference>
<dbReference type="InterPro" id="IPR000387">
    <property type="entry name" value="Tyr_Pase_dom"/>
</dbReference>
<dbReference type="SUPFAM" id="SSF50729">
    <property type="entry name" value="PH domain-like"/>
    <property type="match status" value="1"/>
</dbReference>
<dbReference type="PANTHER" id="PTHR45706">
    <property type="entry name" value="TYROSINE-PROTEIN PHOSPHATASE"/>
    <property type="match status" value="1"/>
</dbReference>
<dbReference type="CDD" id="cd14541">
    <property type="entry name" value="PTPc-N3_4"/>
    <property type="match status" value="1"/>
</dbReference>
<protein>
    <recommendedName>
        <fullName evidence="4">protein-tyrosine-phosphatase</fullName>
        <ecNumber evidence="4">3.1.3.48</ecNumber>
    </recommendedName>
</protein>
<dbReference type="Gene3D" id="3.10.20.90">
    <property type="entry name" value="Phosphatidylinositol 3-kinase Catalytic Subunit, Chain A, domain 1"/>
    <property type="match status" value="1"/>
</dbReference>
<dbReference type="PROSITE" id="PS50106">
    <property type="entry name" value="PDZ"/>
    <property type="match status" value="1"/>
</dbReference>
<dbReference type="SMART" id="SM00194">
    <property type="entry name" value="PTPc"/>
    <property type="match status" value="1"/>
</dbReference>
<dbReference type="PROSITE" id="PS00661">
    <property type="entry name" value="FERM_2"/>
    <property type="match status" value="1"/>
</dbReference>
<dbReference type="SUPFAM" id="SSF52799">
    <property type="entry name" value="(Phosphotyrosine protein) phosphatases II"/>
    <property type="match status" value="1"/>
</dbReference>
<keyword evidence="8" id="KW-0904">Protein phosphatase</keyword>
<dbReference type="PRINTS" id="PR00700">
    <property type="entry name" value="PRTYPHPHTASE"/>
</dbReference>
<accession>A0A224XAX0</accession>
<dbReference type="InterPro" id="IPR041783">
    <property type="entry name" value="PTPN3/4_FERM_C"/>
</dbReference>
<dbReference type="SMART" id="SM01196">
    <property type="entry name" value="FERM_C"/>
    <property type="match status" value="1"/>
</dbReference>
<dbReference type="SUPFAM" id="SSF47031">
    <property type="entry name" value="Second domain of FERM"/>
    <property type="match status" value="1"/>
</dbReference>
<dbReference type="Pfam" id="PF09379">
    <property type="entry name" value="FERM_N"/>
    <property type="match status" value="1"/>
</dbReference>
<dbReference type="PROSITE" id="PS00660">
    <property type="entry name" value="FERM_1"/>
    <property type="match status" value="1"/>
</dbReference>
<dbReference type="InterPro" id="IPR019748">
    <property type="entry name" value="FERM_central"/>
</dbReference>
<feature type="domain" description="FERM" evidence="13">
    <location>
        <begin position="33"/>
        <end position="321"/>
    </location>
</feature>
<dbReference type="InterPro" id="IPR001478">
    <property type="entry name" value="PDZ"/>
</dbReference>
<dbReference type="InterPro" id="IPR018979">
    <property type="entry name" value="FERM_N"/>
</dbReference>
<evidence type="ECO:0000256" key="8">
    <source>
        <dbReference type="ARBA" id="ARBA00022912"/>
    </source>
</evidence>
<dbReference type="CDD" id="cd14473">
    <property type="entry name" value="FERM_B-lobe"/>
    <property type="match status" value="1"/>
</dbReference>
<evidence type="ECO:0000256" key="2">
    <source>
        <dbReference type="ARBA" id="ARBA00004282"/>
    </source>
</evidence>
<dbReference type="FunFam" id="2.30.42.10:FF:000045">
    <property type="entry name" value="Tyrosine-protein phosphatase non-receptor type"/>
    <property type="match status" value="1"/>
</dbReference>
<dbReference type="Gene3D" id="2.30.42.10">
    <property type="match status" value="1"/>
</dbReference>
<dbReference type="GO" id="GO:0004725">
    <property type="term" value="F:protein tyrosine phosphatase activity"/>
    <property type="evidence" value="ECO:0007669"/>
    <property type="project" value="UniProtKB-EC"/>
</dbReference>
<dbReference type="InterPro" id="IPR029021">
    <property type="entry name" value="Prot-tyrosine_phosphatase-like"/>
</dbReference>
<dbReference type="InterPro" id="IPR014847">
    <property type="entry name" value="FA"/>
</dbReference>
<dbReference type="InterPro" id="IPR000242">
    <property type="entry name" value="PTP_cat"/>
</dbReference>
<dbReference type="PROSITE" id="PS50056">
    <property type="entry name" value="TYR_PHOSPHATASE_2"/>
    <property type="match status" value="1"/>
</dbReference>
<dbReference type="Pfam" id="PF00373">
    <property type="entry name" value="FERM_M"/>
    <property type="match status" value="1"/>
</dbReference>
<evidence type="ECO:0000256" key="3">
    <source>
        <dbReference type="ARBA" id="ARBA00009649"/>
    </source>
</evidence>
<dbReference type="Pfam" id="PF00595">
    <property type="entry name" value="PDZ"/>
    <property type="match status" value="1"/>
</dbReference>
<dbReference type="PROSITE" id="PS50057">
    <property type="entry name" value="FERM_3"/>
    <property type="match status" value="1"/>
</dbReference>
<dbReference type="PRINTS" id="PR00935">
    <property type="entry name" value="BAND41"/>
</dbReference>
<evidence type="ECO:0000313" key="15">
    <source>
        <dbReference type="EMBL" id="JAW08084.1"/>
    </source>
</evidence>
<dbReference type="CDD" id="cd13189">
    <property type="entry name" value="FERM_C_PTPN4_PTPN3_like"/>
    <property type="match status" value="1"/>
</dbReference>
<dbReference type="PANTHER" id="PTHR45706:SF4">
    <property type="entry name" value="TYROSINE-PROTEIN PHOSPHATASE"/>
    <property type="match status" value="1"/>
</dbReference>
<dbReference type="InterPro" id="IPR011993">
    <property type="entry name" value="PH-like_dom_sf"/>
</dbReference>
<name>A0A224XAX0_9HEMI</name>
<evidence type="ECO:0000256" key="5">
    <source>
        <dbReference type="ARBA" id="ARBA00022490"/>
    </source>
</evidence>
<dbReference type="CDD" id="cd17100">
    <property type="entry name" value="FERM_F1_PTPN3_like"/>
    <property type="match status" value="1"/>
</dbReference>
<reference evidence="15" key="1">
    <citation type="journal article" date="2018" name="PLoS Negl. Trop. Dis.">
        <title>An insight into the salivary gland and fat body transcriptome of Panstrongylus lignarius (Hemiptera: Heteroptera), the main vector of Chagas disease in Peru.</title>
        <authorList>
            <person name="Nevoa J.C."/>
            <person name="Mendes M.T."/>
            <person name="da Silva M.V."/>
            <person name="Soares S.C."/>
            <person name="Oliveira C.J.F."/>
            <person name="Ribeiro J.M.C."/>
        </authorList>
    </citation>
    <scope>NUCLEOTIDE SEQUENCE</scope>
</reference>
<dbReference type="EC" id="3.1.3.48" evidence="4"/>
<dbReference type="GO" id="GO:0016020">
    <property type="term" value="C:membrane"/>
    <property type="evidence" value="ECO:0007669"/>
    <property type="project" value="UniProtKB-ARBA"/>
</dbReference>
<keyword evidence="7" id="KW-0378">Hydrolase</keyword>
<feature type="domain" description="PDZ" evidence="14">
    <location>
        <begin position="496"/>
        <end position="568"/>
    </location>
</feature>
<feature type="domain" description="Tyrosine-protein phosphatase" evidence="11">
    <location>
        <begin position="640"/>
        <end position="903"/>
    </location>
</feature>
<dbReference type="Gene3D" id="2.30.29.30">
    <property type="entry name" value="Pleckstrin-homology domain (PH domain)/Phosphotyrosine-binding domain (PTB)"/>
    <property type="match status" value="1"/>
</dbReference>
<dbReference type="CDD" id="cd06706">
    <property type="entry name" value="PDZ_PTPN3-4-like"/>
    <property type="match status" value="1"/>
</dbReference>
<evidence type="ECO:0000256" key="4">
    <source>
        <dbReference type="ARBA" id="ARBA00013064"/>
    </source>
</evidence>
<dbReference type="EMBL" id="GFTR01008342">
    <property type="protein sequence ID" value="JAW08084.1"/>
    <property type="molecule type" value="Transcribed_RNA"/>
</dbReference>
<comment type="similarity">
    <text evidence="3">Belongs to the protein-tyrosine phosphatase family. Non-receptor class subfamily.</text>
</comment>
<dbReference type="InterPro" id="IPR035963">
    <property type="entry name" value="FERM_2"/>
</dbReference>
<keyword evidence="10" id="KW-0206">Cytoskeleton</keyword>
<dbReference type="InterPro" id="IPR018980">
    <property type="entry name" value="FERM_PH-like_C"/>
</dbReference>
<dbReference type="SMART" id="SM00404">
    <property type="entry name" value="PTPc_motif"/>
    <property type="match status" value="1"/>
</dbReference>
<dbReference type="PROSITE" id="PS50055">
    <property type="entry name" value="TYR_PHOSPHATASE_PTP"/>
    <property type="match status" value="1"/>
</dbReference>
<evidence type="ECO:0000256" key="10">
    <source>
        <dbReference type="ARBA" id="ARBA00023212"/>
    </source>
</evidence>
<dbReference type="InterPro" id="IPR003595">
    <property type="entry name" value="Tyr_Pase_cat"/>
</dbReference>
<keyword evidence="9" id="KW-0965">Cell junction</keyword>
<dbReference type="InterPro" id="IPR000299">
    <property type="entry name" value="FERM_domain"/>
</dbReference>
<dbReference type="SMART" id="SM00295">
    <property type="entry name" value="B41"/>
    <property type="match status" value="1"/>
</dbReference>
<keyword evidence="6" id="KW-0597">Phosphoprotein</keyword>
<comment type="subcellular location">
    <subcellularLocation>
        <location evidence="2">Cell junction</location>
    </subcellularLocation>
    <subcellularLocation>
        <location evidence="1">Cytoplasm</location>
        <location evidence="1">Cytoskeleton</location>
    </subcellularLocation>
</comment>
<keyword evidence="5" id="KW-0963">Cytoplasm</keyword>
<evidence type="ECO:0000259" key="13">
    <source>
        <dbReference type="PROSITE" id="PS50057"/>
    </source>
</evidence>
<dbReference type="GO" id="GO:0070161">
    <property type="term" value="C:anchoring junction"/>
    <property type="evidence" value="ECO:0007669"/>
    <property type="project" value="UniProtKB-SubCell"/>
</dbReference>
<dbReference type="GO" id="GO:0005856">
    <property type="term" value="C:cytoskeleton"/>
    <property type="evidence" value="ECO:0007669"/>
    <property type="project" value="UniProtKB-SubCell"/>
</dbReference>
<dbReference type="PROSITE" id="PS00383">
    <property type="entry name" value="TYR_PHOSPHATASE_1"/>
    <property type="match status" value="1"/>
</dbReference>
<sequence length="934" mass="104828">MIESVSRRAFGGSSGTYNVRATELARDRRVKTLSVTVVFLDDSKQLFQLEKRAKGQALLELVFQHLELIEKHYFGLQFSDNGTAPTASNADLMRWLDPAKPVKKQLRGQGYFYLRVKFYVTDPSKLQEEYTRYHFYLQIRKDILNGKLLVPPSTACLLASYTVQSELGDYHPDEHGPKYLSGLALIPNQTEEMERKIAELHKLHKGQTPADAEFNYLDHAKRLDMYGVDLHRARDSANKELQLGVTSTGLVVFQNGNKINSFSWGKIVKISFKRKQFFIQLRREQSESYDTLLGFNVISYRSCKVLWKSCVEHHTFFRLHSPAVRRRTPVLPLGGSKFTYSGRTELQAVEESRLRPRPTSATERTFIRCSSRKVVVGGGVAVDDKTKVGVTSTTRSSRAYDNKVTSLSREPRRAWGETSPDNINDDRQVVRCCSSEGGFLDRSEEHRAFTPVLPPRAISYADEDPELVERPTTATGIYDISVYDQPPQTADENLVCIRMTPDEEGRFGFNVKGGSDLGMPILVSRVAPNTPADRCYPKLNEGDQVLLINGIDIGDMPHEQVVNLIRASRDSRVGELILTVRPSSVYEASLSGGDVVCGVGTTAVEEEPLYQYVTDPSSGGRETLEQSMSLLREGLVSGNLMVQFERLYRKKQGLSVSIASLAHNANTNRYTDILPYDLTRVILECGANGDYINANYVNMEIPGSGIINRYVATQGPLANTVGDFWTMIWEAGSTLIVMVTGLVERGRVKCHKYWPNIGETMETHGPCALRIKSVRCHYNNPAGYICNTLTVTHMQSGTEREVSQLQYVGWPDHGVPDNAAVFLQFIAEVRRSRRAMLEPTVVHCSAGIGRTGVLILMETALCLIEANQPVYPIQIVTHMRDQRAMMVQTSSQFRFVCSSILHAYTEGLSKPLPEFSFQAKTLPYGYFCWVTFGQ</sequence>
<dbReference type="Pfam" id="PF08736">
    <property type="entry name" value="FA"/>
    <property type="match status" value="1"/>
</dbReference>
<evidence type="ECO:0000256" key="7">
    <source>
        <dbReference type="ARBA" id="ARBA00022801"/>
    </source>
</evidence>
<dbReference type="FunFam" id="3.10.20.90:FF:000039">
    <property type="entry name" value="Tyrosine-protein phosphatase non-receptor type"/>
    <property type="match status" value="1"/>
</dbReference>
<dbReference type="InterPro" id="IPR014352">
    <property type="entry name" value="FERM/acyl-CoA-bd_prot_sf"/>
</dbReference>
<organism evidence="15">
    <name type="scientific">Panstrongylus lignarius</name>
    <dbReference type="NCBI Taxonomy" id="156445"/>
    <lineage>
        <taxon>Eukaryota</taxon>
        <taxon>Metazoa</taxon>
        <taxon>Ecdysozoa</taxon>
        <taxon>Arthropoda</taxon>
        <taxon>Hexapoda</taxon>
        <taxon>Insecta</taxon>
        <taxon>Pterygota</taxon>
        <taxon>Neoptera</taxon>
        <taxon>Paraneoptera</taxon>
        <taxon>Hemiptera</taxon>
        <taxon>Heteroptera</taxon>
        <taxon>Panheteroptera</taxon>
        <taxon>Cimicomorpha</taxon>
        <taxon>Reduviidae</taxon>
        <taxon>Triatominae</taxon>
        <taxon>Panstrongylus</taxon>
    </lineage>
</organism>
<dbReference type="SMART" id="SM00228">
    <property type="entry name" value="PDZ"/>
    <property type="match status" value="1"/>
</dbReference>
<evidence type="ECO:0000259" key="11">
    <source>
        <dbReference type="PROSITE" id="PS50055"/>
    </source>
</evidence>
<dbReference type="InterPro" id="IPR036034">
    <property type="entry name" value="PDZ_sf"/>
</dbReference>
<evidence type="ECO:0000256" key="1">
    <source>
        <dbReference type="ARBA" id="ARBA00004245"/>
    </source>
</evidence>
<dbReference type="Gene3D" id="3.90.190.10">
    <property type="entry name" value="Protein tyrosine phosphatase superfamily"/>
    <property type="match status" value="1"/>
</dbReference>
<dbReference type="SMART" id="SM01195">
    <property type="entry name" value="FA"/>
    <property type="match status" value="1"/>
</dbReference>
<dbReference type="InterPro" id="IPR019749">
    <property type="entry name" value="Band_41_domain"/>
</dbReference>
<dbReference type="GO" id="GO:0009887">
    <property type="term" value="P:animal organ morphogenesis"/>
    <property type="evidence" value="ECO:0007669"/>
    <property type="project" value="UniProtKB-ARBA"/>
</dbReference>
<dbReference type="FunFam" id="2.30.29.30:FF:000002">
    <property type="entry name" value="Band 4.1-like protein 5 isoform 1"/>
    <property type="match status" value="1"/>
</dbReference>
<evidence type="ECO:0000256" key="6">
    <source>
        <dbReference type="ARBA" id="ARBA00022553"/>
    </source>
</evidence>
<dbReference type="Pfam" id="PF00102">
    <property type="entry name" value="Y_phosphatase"/>
    <property type="match status" value="1"/>
</dbReference>
<evidence type="ECO:0000259" key="12">
    <source>
        <dbReference type="PROSITE" id="PS50056"/>
    </source>
</evidence>
<dbReference type="FunFam" id="1.20.80.10:FF:000003">
    <property type="entry name" value="Tyrosine-protein phosphatase non-receptor type 4"/>
    <property type="match status" value="1"/>
</dbReference>
<dbReference type="SUPFAM" id="SSF54236">
    <property type="entry name" value="Ubiquitin-like"/>
    <property type="match status" value="1"/>
</dbReference>
<evidence type="ECO:0000259" key="14">
    <source>
        <dbReference type="PROSITE" id="PS50106"/>
    </source>
</evidence>
<dbReference type="Gene3D" id="1.20.80.10">
    <property type="match status" value="1"/>
</dbReference>
<evidence type="ECO:0000256" key="9">
    <source>
        <dbReference type="ARBA" id="ARBA00022949"/>
    </source>
</evidence>
<dbReference type="AlphaFoldDB" id="A0A224XAX0"/>
<dbReference type="GO" id="GO:0048666">
    <property type="term" value="P:neuron development"/>
    <property type="evidence" value="ECO:0007669"/>
    <property type="project" value="UniProtKB-ARBA"/>
</dbReference>
<dbReference type="InterPro" id="IPR019747">
    <property type="entry name" value="FERM_CS"/>
</dbReference>
<feature type="domain" description="Tyrosine specific protein phosphatases" evidence="12">
    <location>
        <begin position="820"/>
        <end position="894"/>
    </location>
</feature>
<dbReference type="InterPro" id="IPR016130">
    <property type="entry name" value="Tyr_Pase_AS"/>
</dbReference>
<proteinExistence type="inferred from homology"/>
<dbReference type="Pfam" id="PF09380">
    <property type="entry name" value="FERM_C"/>
    <property type="match status" value="1"/>
</dbReference>
<dbReference type="SUPFAM" id="SSF50156">
    <property type="entry name" value="PDZ domain-like"/>
    <property type="match status" value="1"/>
</dbReference>
<dbReference type="GO" id="GO:0071944">
    <property type="term" value="C:cell periphery"/>
    <property type="evidence" value="ECO:0007669"/>
    <property type="project" value="UniProtKB-ARBA"/>
</dbReference>